<evidence type="ECO:0000313" key="3">
    <source>
        <dbReference type="EMBL" id="PXX00755.1"/>
    </source>
</evidence>
<dbReference type="Proteomes" id="UP000247781">
    <property type="component" value="Unassembled WGS sequence"/>
</dbReference>
<evidence type="ECO:0000313" key="4">
    <source>
        <dbReference type="Proteomes" id="UP000247781"/>
    </source>
</evidence>
<evidence type="ECO:0000256" key="1">
    <source>
        <dbReference type="SAM" id="MobiDB-lite"/>
    </source>
</evidence>
<keyword evidence="4" id="KW-1185">Reference proteome</keyword>
<evidence type="ECO:0000256" key="2">
    <source>
        <dbReference type="SAM" id="SignalP"/>
    </source>
</evidence>
<dbReference type="OrthoDB" id="4640819at2"/>
<feature type="chain" id="PRO_5016442024" evidence="2">
    <location>
        <begin position="27"/>
        <end position="69"/>
    </location>
</feature>
<name>A0A318HC53_9MYCO</name>
<reference evidence="3 4" key="2">
    <citation type="submission" date="2018-06" db="EMBL/GenBank/DDBJ databases">
        <title>Sequencing of bacterial isolates from soil warming experiment in Harvard Forest, Massachusetts, USA.</title>
        <authorList>
            <person name="Deangelis K.PhD."/>
        </authorList>
    </citation>
    <scope>NUCLEOTIDE SEQUENCE [LARGE SCALE GENOMIC DNA]</scope>
    <source>
        <strain evidence="3 4">GAS496</strain>
    </source>
</reference>
<keyword evidence="2" id="KW-0732">Signal</keyword>
<proteinExistence type="predicted"/>
<accession>A0A318HC53</accession>
<feature type="region of interest" description="Disordered" evidence="1">
    <location>
        <begin position="34"/>
        <end position="61"/>
    </location>
</feature>
<comment type="caution">
    <text evidence="3">The sequence shown here is derived from an EMBL/GenBank/DDBJ whole genome shotgun (WGS) entry which is preliminary data.</text>
</comment>
<protein>
    <submittedName>
        <fullName evidence="3">Uncharacterized protein</fullName>
    </submittedName>
</protein>
<feature type="signal peptide" evidence="2">
    <location>
        <begin position="1"/>
        <end position="26"/>
    </location>
</feature>
<dbReference type="RefSeq" id="WP_110319714.1">
    <property type="nucleotide sequence ID" value="NZ_QJJU01000033.1"/>
</dbReference>
<dbReference type="EMBL" id="QJJU01000033">
    <property type="protein sequence ID" value="PXX00755.1"/>
    <property type="molecule type" value="Genomic_DNA"/>
</dbReference>
<reference evidence="4" key="1">
    <citation type="submission" date="2018-05" db="EMBL/GenBank/DDBJ databases">
        <authorList>
            <person name="Deangelis K."/>
            <person name="Huntemann M."/>
            <person name="Clum A."/>
            <person name="Pillay M."/>
            <person name="Palaniappan K."/>
            <person name="Varghese N."/>
            <person name="Mikhailova N."/>
            <person name="Stamatis D."/>
            <person name="Reddy T."/>
            <person name="Daum C."/>
            <person name="Shapiro N."/>
            <person name="Ivanova N."/>
            <person name="Kyrpides N."/>
            <person name="Woyke T."/>
        </authorList>
    </citation>
    <scope>NUCLEOTIDE SEQUENCE [LARGE SCALE GENOMIC DNA]</scope>
    <source>
        <strain evidence="4">GAS496</strain>
    </source>
</reference>
<gene>
    <name evidence="3" type="ORF">C8E89_13316</name>
</gene>
<sequence>MKLRHIAPLAIAAAAVTVGLAPIASADVSVQQTPGNAQVTASPGPASHEAASTQMPFGGDSSALLFHHR</sequence>
<dbReference type="AlphaFoldDB" id="A0A318HC53"/>
<organism evidence="3 4">
    <name type="scientific">Mycolicibacterium moriokaense</name>
    <dbReference type="NCBI Taxonomy" id="39691"/>
    <lineage>
        <taxon>Bacteria</taxon>
        <taxon>Bacillati</taxon>
        <taxon>Actinomycetota</taxon>
        <taxon>Actinomycetes</taxon>
        <taxon>Mycobacteriales</taxon>
        <taxon>Mycobacteriaceae</taxon>
        <taxon>Mycolicibacterium</taxon>
    </lineage>
</organism>